<evidence type="ECO:0000313" key="9">
    <source>
        <dbReference type="Proteomes" id="UP001218231"/>
    </source>
</evidence>
<dbReference type="EMBL" id="CP117417">
    <property type="protein sequence ID" value="WCT75936.1"/>
    <property type="molecule type" value="Genomic_DNA"/>
</dbReference>
<name>A0ABY7TSI9_9SPHN</name>
<dbReference type="InterPro" id="IPR044068">
    <property type="entry name" value="CB"/>
</dbReference>
<feature type="domain" description="Core-binding (CB)" evidence="7">
    <location>
        <begin position="1"/>
        <end position="82"/>
    </location>
</feature>
<evidence type="ECO:0000256" key="3">
    <source>
        <dbReference type="ARBA" id="ARBA00023125"/>
    </source>
</evidence>
<dbReference type="PANTHER" id="PTHR30349">
    <property type="entry name" value="PHAGE INTEGRASE-RELATED"/>
    <property type="match status" value="1"/>
</dbReference>
<accession>A0ABY7TSI9</accession>
<keyword evidence="2" id="KW-0229">DNA integration</keyword>
<evidence type="ECO:0000256" key="5">
    <source>
        <dbReference type="PROSITE-ProRule" id="PRU01248"/>
    </source>
</evidence>
<proteinExistence type="inferred from homology"/>
<evidence type="ECO:0000256" key="2">
    <source>
        <dbReference type="ARBA" id="ARBA00022908"/>
    </source>
</evidence>
<gene>
    <name evidence="8" type="ORF">PQ457_08130</name>
</gene>
<evidence type="ECO:0000256" key="4">
    <source>
        <dbReference type="ARBA" id="ARBA00023172"/>
    </source>
</evidence>
<dbReference type="Gene3D" id="1.10.150.130">
    <property type="match status" value="1"/>
</dbReference>
<dbReference type="Proteomes" id="UP001218231">
    <property type="component" value="Chromosome"/>
</dbReference>
<dbReference type="PROSITE" id="PS51898">
    <property type="entry name" value="TYR_RECOMBINASE"/>
    <property type="match status" value="1"/>
</dbReference>
<evidence type="ECO:0000313" key="8">
    <source>
        <dbReference type="EMBL" id="WCT75936.1"/>
    </source>
</evidence>
<evidence type="ECO:0000259" key="7">
    <source>
        <dbReference type="PROSITE" id="PS51900"/>
    </source>
</evidence>
<dbReference type="InterPro" id="IPR050090">
    <property type="entry name" value="Tyrosine_recombinase_XerCD"/>
</dbReference>
<dbReference type="InterPro" id="IPR013762">
    <property type="entry name" value="Integrase-like_cat_sf"/>
</dbReference>
<dbReference type="InterPro" id="IPR011010">
    <property type="entry name" value="DNA_brk_join_enz"/>
</dbReference>
<keyword evidence="3 5" id="KW-0238">DNA-binding</keyword>
<protein>
    <submittedName>
        <fullName evidence="8">Site-specific integrase</fullName>
    </submittedName>
</protein>
<evidence type="ECO:0000256" key="1">
    <source>
        <dbReference type="ARBA" id="ARBA00008857"/>
    </source>
</evidence>
<evidence type="ECO:0000259" key="6">
    <source>
        <dbReference type="PROSITE" id="PS51898"/>
    </source>
</evidence>
<dbReference type="Gene3D" id="1.10.443.10">
    <property type="entry name" value="Intergrase catalytic core"/>
    <property type="match status" value="1"/>
</dbReference>
<keyword evidence="4" id="KW-0233">DNA recombination</keyword>
<dbReference type="PROSITE" id="PS51900">
    <property type="entry name" value="CB"/>
    <property type="match status" value="1"/>
</dbReference>
<dbReference type="PANTHER" id="PTHR30349:SF64">
    <property type="entry name" value="PROPHAGE INTEGRASE INTD-RELATED"/>
    <property type="match status" value="1"/>
</dbReference>
<sequence length="299" mass="33966">MSFDDVIDGFLVEAKSRLKPKTYKRYEVSALQLALKWEGQWWDSVTKKAVVEYIDERKAAGAKIPTIQRDLTVLSQAAEWAIEREHGQVNPVRLIGKRQLRYKKPVFVRPNQRSVEAVLSACYGNVGPLARFLLATGMRMEEATTLEWGEISFERRAAQLSETKNSTARAVWLSDDALAVLHGQDRKTRYVFQTRNGEPYVQASTGFGEAKRRAQKSAQLEGWRFTSFRLHDLRHLYAIEFLAKGGNLYALQRQLGHSTIRQTEEYLQFLTPEEAERAKRDAGTNVGTHTAVFGIEGDG</sequence>
<dbReference type="CDD" id="cd00796">
    <property type="entry name" value="INT_Rci_Hp1_C"/>
    <property type="match status" value="1"/>
</dbReference>
<comment type="similarity">
    <text evidence="1">Belongs to the 'phage' integrase family.</text>
</comment>
<organism evidence="8 9">
    <name type="scientific">Novosphingobium humi</name>
    <dbReference type="NCBI Taxonomy" id="2282397"/>
    <lineage>
        <taxon>Bacteria</taxon>
        <taxon>Pseudomonadati</taxon>
        <taxon>Pseudomonadota</taxon>
        <taxon>Alphaproteobacteria</taxon>
        <taxon>Sphingomonadales</taxon>
        <taxon>Sphingomonadaceae</taxon>
        <taxon>Novosphingobium</taxon>
    </lineage>
</organism>
<feature type="domain" description="Tyr recombinase" evidence="6">
    <location>
        <begin position="103"/>
        <end position="280"/>
    </location>
</feature>
<reference evidence="8 9" key="1">
    <citation type="submission" date="2023-02" db="EMBL/GenBank/DDBJ databases">
        <title>Genome sequence of Novosphingobium humi KACC 19094.</title>
        <authorList>
            <person name="Kim S."/>
            <person name="Heo J."/>
            <person name="Kwon S.-W."/>
        </authorList>
    </citation>
    <scope>NUCLEOTIDE SEQUENCE [LARGE SCALE GENOMIC DNA]</scope>
    <source>
        <strain evidence="8 9">KACC 19094</strain>
    </source>
</reference>
<dbReference type="InterPro" id="IPR010998">
    <property type="entry name" value="Integrase_recombinase_N"/>
</dbReference>
<dbReference type="RefSeq" id="WP_273616400.1">
    <property type="nucleotide sequence ID" value="NZ_CP117417.1"/>
</dbReference>
<keyword evidence="9" id="KW-1185">Reference proteome</keyword>
<dbReference type="SUPFAM" id="SSF56349">
    <property type="entry name" value="DNA breaking-rejoining enzymes"/>
    <property type="match status" value="1"/>
</dbReference>
<dbReference type="InterPro" id="IPR002104">
    <property type="entry name" value="Integrase_catalytic"/>
</dbReference>
<dbReference type="Pfam" id="PF00589">
    <property type="entry name" value="Phage_integrase"/>
    <property type="match status" value="1"/>
</dbReference>